<dbReference type="GO" id="GO:0016410">
    <property type="term" value="F:N-acyltransferase activity"/>
    <property type="evidence" value="ECO:0007669"/>
    <property type="project" value="TreeGrafter"/>
</dbReference>
<dbReference type="InterPro" id="IPR007053">
    <property type="entry name" value="LRAT_dom"/>
</dbReference>
<feature type="domain" description="LRAT" evidence="4">
    <location>
        <begin position="30"/>
        <end position="138"/>
    </location>
</feature>
<dbReference type="GO" id="GO:0005737">
    <property type="term" value="C:cytoplasm"/>
    <property type="evidence" value="ECO:0007669"/>
    <property type="project" value="TreeGrafter"/>
</dbReference>
<dbReference type="PANTHER" id="PTHR13943">
    <property type="entry name" value="HRAS-LIKE SUPPRESSOR - RELATED"/>
    <property type="match status" value="1"/>
</dbReference>
<sequence length="415" mass="47483">MKIIQQPQIIDILEEEQEEWLFKHPVKGDHIKVDRGVYTHHGVYISDDEVIHFTGTEDDSILDWSKNEVIKTDLNYFLRGGKVQVKEYTEEELNDLYPVEHIAAYARACLGDRGYNLIFNNCEHFANTCTLGRFRSKQVEEVFNLIFNNKRRHDMSIFGKIGGKIGGFFKGLFGGGSSGGGDRSVSNTTYEPDKVKVAEIESQTKIRLANMENERIRLSTDAQLELMEQEYRFKVGLEEAKALGFNNIANTIVGMQEKLTEIAQKRIEIIEKGSLQVVREIEGFYLELKGKVEDDNQKYSEEKLPKLLEILDNYDENSPSYKLYFKRIEDDMNSQLKSYNSQKEGIVARQEKIISSFLASKEKMVEQTAALTNNLMEKVLSNSSNEECYLKSGEQMKKIDNKNTAGLLNSGSKEI</sequence>
<dbReference type="GO" id="GO:0008970">
    <property type="term" value="F:phospholipase A1 activity"/>
    <property type="evidence" value="ECO:0007669"/>
    <property type="project" value="TreeGrafter"/>
</dbReference>
<organism evidence="5 6">
    <name type="scientific">Clostridium butyricum</name>
    <dbReference type="NCBI Taxonomy" id="1492"/>
    <lineage>
        <taxon>Bacteria</taxon>
        <taxon>Bacillati</taxon>
        <taxon>Bacillota</taxon>
        <taxon>Clostridia</taxon>
        <taxon>Eubacteriales</taxon>
        <taxon>Clostridiaceae</taxon>
        <taxon>Clostridium</taxon>
    </lineage>
</organism>
<evidence type="ECO:0000256" key="3">
    <source>
        <dbReference type="ARBA" id="ARBA00023098"/>
    </source>
</evidence>
<evidence type="ECO:0000313" key="5">
    <source>
        <dbReference type="EMBL" id="PPV17750.1"/>
    </source>
</evidence>
<evidence type="ECO:0000259" key="4">
    <source>
        <dbReference type="PROSITE" id="PS51934"/>
    </source>
</evidence>
<dbReference type="PANTHER" id="PTHR13943:SF77">
    <property type="entry name" value="LRAT DOMAIN-CONTAINING PROTEIN"/>
    <property type="match status" value="1"/>
</dbReference>
<proteinExistence type="predicted"/>
<keyword evidence="1" id="KW-0808">Transferase</keyword>
<dbReference type="GO" id="GO:0004623">
    <property type="term" value="F:phospholipase A2 activity"/>
    <property type="evidence" value="ECO:0007669"/>
    <property type="project" value="TreeGrafter"/>
</dbReference>
<gene>
    <name evidence="5" type="ORF">AWN73_07030</name>
</gene>
<dbReference type="Pfam" id="PF04970">
    <property type="entry name" value="LRAT"/>
    <property type="match status" value="1"/>
</dbReference>
<dbReference type="EMBL" id="LRDH01000002">
    <property type="protein sequence ID" value="PPV17750.1"/>
    <property type="molecule type" value="Genomic_DNA"/>
</dbReference>
<evidence type="ECO:0000256" key="1">
    <source>
        <dbReference type="ARBA" id="ARBA00022679"/>
    </source>
</evidence>
<dbReference type="Gene3D" id="3.90.1720.10">
    <property type="entry name" value="endopeptidase domain like (from Nostoc punctiforme)"/>
    <property type="match status" value="1"/>
</dbReference>
<evidence type="ECO:0000313" key="6">
    <source>
        <dbReference type="Proteomes" id="UP000238081"/>
    </source>
</evidence>
<accession>A0A2S7FF01</accession>
<dbReference type="Proteomes" id="UP000238081">
    <property type="component" value="Unassembled WGS sequence"/>
</dbReference>
<dbReference type="RefSeq" id="WP_052188426.1">
    <property type="nucleotide sequence ID" value="NZ_JSEG01000026.1"/>
</dbReference>
<protein>
    <submittedName>
        <fullName evidence="5">NC domain protein</fullName>
    </submittedName>
</protein>
<keyword evidence="2" id="KW-0378">Hydrolase</keyword>
<comment type="caution">
    <text evidence="5">The sequence shown here is derived from an EMBL/GenBank/DDBJ whole genome shotgun (WGS) entry which is preliminary data.</text>
</comment>
<dbReference type="GO" id="GO:0070292">
    <property type="term" value="P:N-acylphosphatidylethanolamine metabolic process"/>
    <property type="evidence" value="ECO:0007669"/>
    <property type="project" value="TreeGrafter"/>
</dbReference>
<reference evidence="5 6" key="1">
    <citation type="submission" date="2016-01" db="EMBL/GenBank/DDBJ databases">
        <title>Characterization of the Clostridium difficile lineages that are prevalent in Hong Kong and China.</title>
        <authorList>
            <person name="Kwok J.S.-L."/>
            <person name="Lam W.-Y."/>
            <person name="Ip M."/>
            <person name="Chan T.-F."/>
            <person name="Hawkey P.M."/>
            <person name="Tsui S.K.-W."/>
        </authorList>
    </citation>
    <scope>NUCLEOTIDE SEQUENCE [LARGE SCALE GENOMIC DNA]</scope>
    <source>
        <strain evidence="5 6">300064</strain>
    </source>
</reference>
<keyword evidence="3" id="KW-0443">Lipid metabolism</keyword>
<dbReference type="PROSITE" id="PS51934">
    <property type="entry name" value="LRAT"/>
    <property type="match status" value="1"/>
</dbReference>
<evidence type="ECO:0000256" key="2">
    <source>
        <dbReference type="ARBA" id="ARBA00022801"/>
    </source>
</evidence>
<dbReference type="InterPro" id="IPR051496">
    <property type="entry name" value="H-rev107_PLA/AT"/>
</dbReference>
<dbReference type="AlphaFoldDB" id="A0A2S7FF01"/>
<name>A0A2S7FF01_CLOBU</name>